<dbReference type="Gene3D" id="3.40.50.360">
    <property type="match status" value="1"/>
</dbReference>
<protein>
    <recommendedName>
        <fullName evidence="1">Flavodoxin-like domain-containing protein</fullName>
    </recommendedName>
</protein>
<proteinExistence type="predicted"/>
<dbReference type="EMBL" id="UINC01000704">
    <property type="protein sequence ID" value="SUZ59872.1"/>
    <property type="molecule type" value="Genomic_DNA"/>
</dbReference>
<sequence>MMIMLVRTRLLWLSVVLGLMVTTHLSVEDAHQNDTTILVAYYSRTGRTEQVAEAVAEGARGVEGARVLLKALTDVTAEDLSEATGIVLGSPTYSANMAGPMKSFIDDWSFRYRVDLTDKVGAAFSTGGGQTAGKEHVVVSLLLAMIGERMLVLGPIRENGVGALGVSGVAPPPGEQIAPNILGEGRLLGARLAQVAQRVRLQP</sequence>
<dbReference type="AlphaFoldDB" id="A0A381NZ15"/>
<dbReference type="InterPro" id="IPR029039">
    <property type="entry name" value="Flavoprotein-like_sf"/>
</dbReference>
<dbReference type="Pfam" id="PF03358">
    <property type="entry name" value="FMN_red"/>
    <property type="match status" value="1"/>
</dbReference>
<evidence type="ECO:0000259" key="1">
    <source>
        <dbReference type="PROSITE" id="PS50902"/>
    </source>
</evidence>
<reference evidence="2" key="1">
    <citation type="submission" date="2018-05" db="EMBL/GenBank/DDBJ databases">
        <authorList>
            <person name="Lanie J.A."/>
            <person name="Ng W.-L."/>
            <person name="Kazmierczak K.M."/>
            <person name="Andrzejewski T.M."/>
            <person name="Davidsen T.M."/>
            <person name="Wayne K.J."/>
            <person name="Tettelin H."/>
            <person name="Glass J.I."/>
            <person name="Rusch D."/>
            <person name="Podicherti R."/>
            <person name="Tsui H.-C.T."/>
            <person name="Winkler M.E."/>
        </authorList>
    </citation>
    <scope>NUCLEOTIDE SEQUENCE</scope>
</reference>
<feature type="domain" description="Flavodoxin-like" evidence="1">
    <location>
        <begin position="37"/>
        <end position="187"/>
    </location>
</feature>
<accession>A0A381NZ15</accession>
<organism evidence="2">
    <name type="scientific">marine metagenome</name>
    <dbReference type="NCBI Taxonomy" id="408172"/>
    <lineage>
        <taxon>unclassified sequences</taxon>
        <taxon>metagenomes</taxon>
        <taxon>ecological metagenomes</taxon>
    </lineage>
</organism>
<gene>
    <name evidence="2" type="ORF">METZ01_LOCUS12726</name>
</gene>
<dbReference type="SUPFAM" id="SSF52218">
    <property type="entry name" value="Flavoproteins"/>
    <property type="match status" value="1"/>
</dbReference>
<dbReference type="PROSITE" id="PS50902">
    <property type="entry name" value="FLAVODOXIN_LIKE"/>
    <property type="match status" value="1"/>
</dbReference>
<dbReference type="GO" id="GO:0010181">
    <property type="term" value="F:FMN binding"/>
    <property type="evidence" value="ECO:0007669"/>
    <property type="project" value="InterPro"/>
</dbReference>
<dbReference type="InterPro" id="IPR008254">
    <property type="entry name" value="Flavodoxin/NO_synth"/>
</dbReference>
<name>A0A381NZ15_9ZZZZ</name>
<dbReference type="InterPro" id="IPR005025">
    <property type="entry name" value="FMN_Rdtase-like_dom"/>
</dbReference>
<evidence type="ECO:0000313" key="2">
    <source>
        <dbReference type="EMBL" id="SUZ59872.1"/>
    </source>
</evidence>
<dbReference type="GO" id="GO:0016491">
    <property type="term" value="F:oxidoreductase activity"/>
    <property type="evidence" value="ECO:0007669"/>
    <property type="project" value="InterPro"/>
</dbReference>